<proteinExistence type="predicted"/>
<comment type="caution">
    <text evidence="1">The sequence shown here is derived from an EMBL/GenBank/DDBJ whole genome shotgun (WGS) entry which is preliminary data.</text>
</comment>
<evidence type="ECO:0000313" key="2">
    <source>
        <dbReference type="Proteomes" id="UP000265618"/>
    </source>
</evidence>
<name>A0A391NL11_9EUKA</name>
<dbReference type="Proteomes" id="UP000265618">
    <property type="component" value="Unassembled WGS sequence"/>
</dbReference>
<gene>
    <name evidence="1" type="ORF">KIPB_004064</name>
</gene>
<dbReference type="AlphaFoldDB" id="A0A391NL11"/>
<protein>
    <submittedName>
        <fullName evidence="1">Uncharacterized protein</fullName>
    </submittedName>
</protein>
<evidence type="ECO:0000313" key="1">
    <source>
        <dbReference type="EMBL" id="GCA62525.1"/>
    </source>
</evidence>
<keyword evidence="2" id="KW-1185">Reference proteome</keyword>
<organism evidence="1 2">
    <name type="scientific">Kipferlia bialata</name>
    <dbReference type="NCBI Taxonomy" id="797122"/>
    <lineage>
        <taxon>Eukaryota</taxon>
        <taxon>Metamonada</taxon>
        <taxon>Carpediemonas-like organisms</taxon>
        <taxon>Kipferlia</taxon>
    </lineage>
</organism>
<reference evidence="1 2" key="1">
    <citation type="journal article" date="2018" name="PLoS ONE">
        <title>The draft genome of Kipferlia bialata reveals reductive genome evolution in fornicate parasites.</title>
        <authorList>
            <person name="Tanifuji G."/>
            <person name="Takabayashi S."/>
            <person name="Kume K."/>
            <person name="Takagi M."/>
            <person name="Nakayama T."/>
            <person name="Kamikawa R."/>
            <person name="Inagaki Y."/>
            <person name="Hashimoto T."/>
        </authorList>
    </citation>
    <scope>NUCLEOTIDE SEQUENCE [LARGE SCALE GENOMIC DNA]</scope>
    <source>
        <strain evidence="1">NY0173</strain>
    </source>
</reference>
<dbReference type="EMBL" id="BDIP01000835">
    <property type="protein sequence ID" value="GCA62525.1"/>
    <property type="molecule type" value="Genomic_DNA"/>
</dbReference>
<sequence>MTATFIVRSEGASAIPVQLADEISLNADTRHYIEISQVNIPFTIKNITENESLDVSLASGETITFTLLPGTYAGSDITERFSSWCDRNGLDGSIELFFDSCVDKTCVRFDSTVKQVTFSETLRQMFGFADAVLVANASGLQTYSEFISEQRPKITDDILEFYISTDLNTNSYTDSSSDKSYSTIANVLFHGYFNAPNSMNTFNSEMAMPVEISSDSIYNFNLYLVDANFQPLTPGLPWTIFFTIM</sequence>
<accession>A0A391NL11</accession>